<evidence type="ECO:0000313" key="2">
    <source>
        <dbReference type="Proteomes" id="UP000003240"/>
    </source>
</evidence>
<keyword evidence="2" id="KW-1185">Reference proteome</keyword>
<dbReference type="EMBL" id="AFGF01000241">
    <property type="protein sequence ID" value="EGO62102.1"/>
    <property type="molecule type" value="Genomic_DNA"/>
</dbReference>
<evidence type="ECO:0000313" key="1">
    <source>
        <dbReference type="EMBL" id="EGO62102.1"/>
    </source>
</evidence>
<dbReference type="OrthoDB" id="2381281at2"/>
<dbReference type="STRING" id="1009370.ALO_19917"/>
<dbReference type="RefSeq" id="WP_004573531.1">
    <property type="nucleotide sequence ID" value="NZ_AFGF01000241.1"/>
</dbReference>
<comment type="caution">
    <text evidence="1">The sequence shown here is derived from an EMBL/GenBank/DDBJ whole genome shotgun (WGS) entry which is preliminary data.</text>
</comment>
<name>F7NPE0_9FIRM</name>
<accession>F7NPE0</accession>
<dbReference type="AlphaFoldDB" id="F7NPE0"/>
<gene>
    <name evidence="1" type="ORF">ALO_19917</name>
</gene>
<protein>
    <submittedName>
        <fullName evidence="1">Uncharacterized protein</fullName>
    </submittedName>
</protein>
<reference evidence="1 2" key="1">
    <citation type="journal article" date="2011" name="EMBO J.">
        <title>Structural diversity of bacterial flagellar motors.</title>
        <authorList>
            <person name="Chen S."/>
            <person name="Beeby M."/>
            <person name="Murphy G.E."/>
            <person name="Leadbetter J.R."/>
            <person name="Hendrixson D.R."/>
            <person name="Briegel A."/>
            <person name="Li Z."/>
            <person name="Shi J."/>
            <person name="Tocheva E.I."/>
            <person name="Muller A."/>
            <person name="Dobro M.J."/>
            <person name="Jensen G.J."/>
        </authorList>
    </citation>
    <scope>NUCLEOTIDE SEQUENCE [LARGE SCALE GENOMIC DNA]</scope>
    <source>
        <strain evidence="1 2">DSM 6540</strain>
    </source>
</reference>
<organism evidence="1 2">
    <name type="scientific">Acetonema longum DSM 6540</name>
    <dbReference type="NCBI Taxonomy" id="1009370"/>
    <lineage>
        <taxon>Bacteria</taxon>
        <taxon>Bacillati</taxon>
        <taxon>Bacillota</taxon>
        <taxon>Negativicutes</taxon>
        <taxon>Acetonemataceae</taxon>
        <taxon>Acetonema</taxon>
    </lineage>
</organism>
<dbReference type="eggNOG" id="ENOG5031J4X">
    <property type="taxonomic scope" value="Bacteria"/>
</dbReference>
<sequence>MPQYQQGDERISDGVNLLISILVRYPEVGTIRFDPLSHSLKFTFMFSGIPSECKIATLQNRLLDSIHTYHLLNGEKANSIVRVHISTYEQVTILTVIRDVYTFTKGEIALLIALLREQLKDRLITDQNEFLLEEDLLVQEELIENMLENVKKDYAEHSLIGIREDGRVLVFNK</sequence>
<proteinExistence type="predicted"/>
<dbReference type="Proteomes" id="UP000003240">
    <property type="component" value="Unassembled WGS sequence"/>
</dbReference>